<feature type="non-terminal residue" evidence="1">
    <location>
        <position position="56"/>
    </location>
</feature>
<dbReference type="RefSeq" id="XP_041290817.1">
    <property type="nucleotide sequence ID" value="XM_041430254.1"/>
</dbReference>
<accession>A0A9P7JS71</accession>
<organism evidence="1 2">
    <name type="scientific">Suillus discolor</name>
    <dbReference type="NCBI Taxonomy" id="1912936"/>
    <lineage>
        <taxon>Eukaryota</taxon>
        <taxon>Fungi</taxon>
        <taxon>Dikarya</taxon>
        <taxon>Basidiomycota</taxon>
        <taxon>Agaricomycotina</taxon>
        <taxon>Agaricomycetes</taxon>
        <taxon>Agaricomycetidae</taxon>
        <taxon>Boletales</taxon>
        <taxon>Suillineae</taxon>
        <taxon>Suillaceae</taxon>
        <taxon>Suillus</taxon>
    </lineage>
</organism>
<protein>
    <submittedName>
        <fullName evidence="1">Uncharacterized protein</fullName>
    </submittedName>
</protein>
<keyword evidence="2" id="KW-1185">Reference proteome</keyword>
<evidence type="ECO:0000313" key="2">
    <source>
        <dbReference type="Proteomes" id="UP000823399"/>
    </source>
</evidence>
<proteinExistence type="predicted"/>
<evidence type="ECO:0000313" key="1">
    <source>
        <dbReference type="EMBL" id="KAG2104312.1"/>
    </source>
</evidence>
<dbReference type="OrthoDB" id="432234at2759"/>
<sequence>AFTDFKVQGSSLDRVIVDLTWACSLQSIYVMLSCAPKLSHVAILRWFSSRTLNSDL</sequence>
<dbReference type="EMBL" id="JABBWM010000041">
    <property type="protein sequence ID" value="KAG2104312.1"/>
    <property type="molecule type" value="Genomic_DNA"/>
</dbReference>
<dbReference type="GeneID" id="64692513"/>
<feature type="non-terminal residue" evidence="1">
    <location>
        <position position="1"/>
    </location>
</feature>
<dbReference type="AlphaFoldDB" id="A0A9P7JS71"/>
<gene>
    <name evidence="1" type="ORF">F5147DRAFT_541906</name>
</gene>
<reference evidence="1" key="1">
    <citation type="journal article" date="2020" name="New Phytol.">
        <title>Comparative genomics reveals dynamic genome evolution in host specialist ectomycorrhizal fungi.</title>
        <authorList>
            <person name="Lofgren L.A."/>
            <person name="Nguyen N.H."/>
            <person name="Vilgalys R."/>
            <person name="Ruytinx J."/>
            <person name="Liao H.L."/>
            <person name="Branco S."/>
            <person name="Kuo A."/>
            <person name="LaButti K."/>
            <person name="Lipzen A."/>
            <person name="Andreopoulos W."/>
            <person name="Pangilinan J."/>
            <person name="Riley R."/>
            <person name="Hundley H."/>
            <person name="Na H."/>
            <person name="Barry K."/>
            <person name="Grigoriev I.V."/>
            <person name="Stajich J.E."/>
            <person name="Kennedy P.G."/>
        </authorList>
    </citation>
    <scope>NUCLEOTIDE SEQUENCE</scope>
    <source>
        <strain evidence="1">FC423</strain>
    </source>
</reference>
<comment type="caution">
    <text evidence="1">The sequence shown here is derived from an EMBL/GenBank/DDBJ whole genome shotgun (WGS) entry which is preliminary data.</text>
</comment>
<name>A0A9P7JS71_9AGAM</name>
<dbReference type="Proteomes" id="UP000823399">
    <property type="component" value="Unassembled WGS sequence"/>
</dbReference>